<comment type="similarity">
    <text evidence="3 12">Belongs to the lyase 1 family. Adenylosuccinate lyase subfamily.</text>
</comment>
<comment type="pathway">
    <text evidence="2 12">Purine metabolism; AMP biosynthesis via de novo pathway; AMP from IMP: step 2/2.</text>
</comment>
<dbReference type="EMBL" id="DTBH01000114">
    <property type="protein sequence ID" value="HGQ77286.1"/>
    <property type="molecule type" value="Genomic_DNA"/>
</dbReference>
<dbReference type="Gene3D" id="1.20.200.10">
    <property type="entry name" value="Fumarase/aspartase (Central domain)"/>
    <property type="match status" value="1"/>
</dbReference>
<dbReference type="UniPathway" id="UPA00074">
    <property type="reaction ID" value="UER00132"/>
</dbReference>
<evidence type="ECO:0000256" key="12">
    <source>
        <dbReference type="RuleBase" id="RU361172"/>
    </source>
</evidence>
<keyword evidence="7 12" id="KW-0456">Lyase</keyword>
<dbReference type="NCBIfam" id="TIGR00928">
    <property type="entry name" value="purB"/>
    <property type="match status" value="1"/>
</dbReference>
<evidence type="ECO:0000256" key="6">
    <source>
        <dbReference type="ARBA" id="ARBA00022755"/>
    </source>
</evidence>
<dbReference type="InterPro" id="IPR024083">
    <property type="entry name" value="Fumarase/histidase_N"/>
</dbReference>
<evidence type="ECO:0000256" key="7">
    <source>
        <dbReference type="ARBA" id="ARBA00023239"/>
    </source>
</evidence>
<evidence type="ECO:0000256" key="4">
    <source>
        <dbReference type="ARBA" id="ARBA00012339"/>
    </source>
</evidence>
<dbReference type="SMART" id="SM00998">
    <property type="entry name" value="ADSL_C"/>
    <property type="match status" value="1"/>
</dbReference>
<proteinExistence type="inferred from homology"/>
<dbReference type="CDD" id="cd01360">
    <property type="entry name" value="Adenylsuccinate_lyase_1"/>
    <property type="match status" value="1"/>
</dbReference>
<dbReference type="Pfam" id="PF00206">
    <property type="entry name" value="Lyase_1"/>
    <property type="match status" value="1"/>
</dbReference>
<dbReference type="Gene3D" id="1.10.40.30">
    <property type="entry name" value="Fumarase/aspartase (C-terminal domain)"/>
    <property type="match status" value="1"/>
</dbReference>
<dbReference type="EMBL" id="CP011393">
    <property type="protein sequence ID" value="ANE41763.1"/>
    <property type="molecule type" value="Genomic_DNA"/>
</dbReference>
<dbReference type="PANTHER" id="PTHR43172">
    <property type="entry name" value="ADENYLOSUCCINATE LYASE"/>
    <property type="match status" value="1"/>
</dbReference>
<dbReference type="GO" id="GO:0004018">
    <property type="term" value="F:N6-(1,2-dicarboxyethyl)AMP AMP-lyase (fumarate-forming) activity"/>
    <property type="evidence" value="ECO:0007669"/>
    <property type="project" value="UniProtKB-UniRule"/>
</dbReference>
<dbReference type="InterPro" id="IPR019468">
    <property type="entry name" value="AdenyloSucc_lyase_C"/>
</dbReference>
<protein>
    <recommendedName>
        <fullName evidence="5 11">Adenylosuccinate lyase</fullName>
        <shortName evidence="12">ASL</shortName>
        <ecNumber evidence="4 11">4.3.2.2</ecNumber>
    </recommendedName>
    <alternativeName>
        <fullName evidence="9 12">Adenylosuccinase</fullName>
    </alternativeName>
</protein>
<evidence type="ECO:0000256" key="3">
    <source>
        <dbReference type="ARBA" id="ARBA00008273"/>
    </source>
</evidence>
<evidence type="ECO:0000313" key="17">
    <source>
        <dbReference type="Proteomes" id="UP000077096"/>
    </source>
</evidence>
<dbReference type="PROSITE" id="PS00163">
    <property type="entry name" value="FUMARATE_LYASES"/>
    <property type="match status" value="1"/>
</dbReference>
<dbReference type="SUPFAM" id="SSF48557">
    <property type="entry name" value="L-aspartase-like"/>
    <property type="match status" value="1"/>
</dbReference>
<dbReference type="EC" id="4.3.2.2" evidence="4 11"/>
<dbReference type="AlphaFoldDB" id="A0A172T4J1"/>
<keyword evidence="6 12" id="KW-0658">Purine biosynthesis</keyword>
<dbReference type="Gene3D" id="1.10.275.10">
    <property type="entry name" value="Fumarase/aspartase (N-terminal domain)"/>
    <property type="match status" value="1"/>
</dbReference>
<dbReference type="Pfam" id="PF10397">
    <property type="entry name" value="ADSL_C"/>
    <property type="match status" value="1"/>
</dbReference>
<accession>A0A172T4J1</accession>
<dbReference type="InterPro" id="IPR000362">
    <property type="entry name" value="Fumarate_lyase_fam"/>
</dbReference>
<evidence type="ECO:0000313" key="16">
    <source>
        <dbReference type="EMBL" id="HGU42895.1"/>
    </source>
</evidence>
<evidence type="ECO:0000256" key="5">
    <source>
        <dbReference type="ARBA" id="ARBA00017058"/>
    </source>
</evidence>
<comment type="catalytic activity">
    <reaction evidence="8">
        <text>(2S)-2-[5-amino-1-(5-phospho-beta-D-ribosyl)imidazole-4-carboxamido]succinate = 5-amino-1-(5-phospho-beta-D-ribosyl)imidazole-4-carboxamide + fumarate</text>
        <dbReference type="Rhea" id="RHEA:23920"/>
        <dbReference type="ChEBI" id="CHEBI:29806"/>
        <dbReference type="ChEBI" id="CHEBI:58443"/>
        <dbReference type="ChEBI" id="CHEBI:58475"/>
        <dbReference type="EC" id="4.3.2.2"/>
    </reaction>
    <physiologicalReaction direction="left-to-right" evidence="8">
        <dbReference type="Rhea" id="RHEA:23921"/>
    </physiologicalReaction>
</comment>
<dbReference type="GO" id="GO:0070626">
    <property type="term" value="F:(S)-2-(5-amino-1-(5-phospho-D-ribosyl)imidazole-4-carboxamido) succinate lyase (fumarate-forming) activity"/>
    <property type="evidence" value="ECO:0007669"/>
    <property type="project" value="TreeGrafter"/>
</dbReference>
<dbReference type="FunFam" id="1.20.200.10:FF:000008">
    <property type="entry name" value="Adenylosuccinate lyase"/>
    <property type="match status" value="1"/>
</dbReference>
<dbReference type="PANTHER" id="PTHR43172:SF1">
    <property type="entry name" value="ADENYLOSUCCINATE LYASE"/>
    <property type="match status" value="1"/>
</dbReference>
<dbReference type="FunFam" id="1.10.40.30:FF:000007">
    <property type="entry name" value="Adenylosuccinate lyase"/>
    <property type="match status" value="1"/>
</dbReference>
<organism evidence="14 17">
    <name type="scientific">Fervidobacterium pennivorans</name>
    <dbReference type="NCBI Taxonomy" id="93466"/>
    <lineage>
        <taxon>Bacteria</taxon>
        <taxon>Thermotogati</taxon>
        <taxon>Thermotogota</taxon>
        <taxon>Thermotogae</taxon>
        <taxon>Thermotogales</taxon>
        <taxon>Fervidobacteriaceae</taxon>
        <taxon>Fervidobacterium</taxon>
    </lineage>
</organism>
<dbReference type="Proteomes" id="UP000077096">
    <property type="component" value="Chromosome"/>
</dbReference>
<gene>
    <name evidence="16" type="ORF">ENT72_08310</name>
    <name evidence="15" type="ORF">ENU12_05150</name>
    <name evidence="14" type="ORF">JM64_07190</name>
</gene>
<comment type="pathway">
    <text evidence="1 12">Purine metabolism; IMP biosynthesis via de novo pathway; 5-amino-1-(5-phospho-D-ribosyl)imidazole-4-carboxamide from 5-amino-1-(5-phospho-D-ribosyl)imidazole-4-carboxylate: step 2/2.</text>
</comment>
<dbReference type="PATRIC" id="fig|93466.3.peg.1522"/>
<comment type="catalytic activity">
    <reaction evidence="10">
        <text>N(6)-(1,2-dicarboxyethyl)-AMP = fumarate + AMP</text>
        <dbReference type="Rhea" id="RHEA:16853"/>
        <dbReference type="ChEBI" id="CHEBI:29806"/>
        <dbReference type="ChEBI" id="CHEBI:57567"/>
        <dbReference type="ChEBI" id="CHEBI:456215"/>
        <dbReference type="EC" id="4.3.2.2"/>
    </reaction>
    <physiologicalReaction direction="left-to-right" evidence="10">
        <dbReference type="Rhea" id="RHEA:16854"/>
    </physiologicalReaction>
</comment>
<dbReference type="GO" id="GO:0044208">
    <property type="term" value="P:'de novo' AMP biosynthetic process"/>
    <property type="evidence" value="ECO:0007669"/>
    <property type="project" value="UniProtKB-UniPathway"/>
</dbReference>
<reference evidence="14 17" key="1">
    <citation type="submission" date="2014-08" db="EMBL/GenBank/DDBJ databases">
        <title>Fervidobacterium pennivorans DYC genome.</title>
        <authorList>
            <person name="Wushke S."/>
        </authorList>
    </citation>
    <scope>NUCLEOTIDE SEQUENCE [LARGE SCALE GENOMIC DNA]</scope>
    <source>
        <strain evidence="14 17">DYC</strain>
    </source>
</reference>
<reference evidence="15" key="2">
    <citation type="journal article" date="2020" name="mSystems">
        <title>Genome- and Community-Level Interaction Insights into Carbon Utilization and Element Cycling Functions of Hydrothermarchaeota in Hydrothermal Sediment.</title>
        <authorList>
            <person name="Zhou Z."/>
            <person name="Liu Y."/>
            <person name="Xu W."/>
            <person name="Pan J."/>
            <person name="Luo Z.H."/>
            <person name="Li M."/>
        </authorList>
    </citation>
    <scope>NUCLEOTIDE SEQUENCE [LARGE SCALE GENOMIC DNA]</scope>
    <source>
        <strain evidence="16">SpSt-604</strain>
        <strain evidence="15">SpSt-640</strain>
    </source>
</reference>
<evidence type="ECO:0000259" key="13">
    <source>
        <dbReference type="SMART" id="SM00998"/>
    </source>
</evidence>
<evidence type="ECO:0000256" key="2">
    <source>
        <dbReference type="ARBA" id="ARBA00004734"/>
    </source>
</evidence>
<dbReference type="KEGG" id="fng:JM64_07190"/>
<dbReference type="OrthoDB" id="9768878at2"/>
<dbReference type="EMBL" id="DSZT01000272">
    <property type="protein sequence ID" value="HGU42895.1"/>
    <property type="molecule type" value="Genomic_DNA"/>
</dbReference>
<evidence type="ECO:0000256" key="8">
    <source>
        <dbReference type="ARBA" id="ARBA00024477"/>
    </source>
</evidence>
<name>A0A172T4J1_FERPE</name>
<sequence>MVERYALEPLKSLWTLKAQYERWLEVELAVVEAYEQVGVAPKGTSEEIRKKAVIDVDDILATEQVVDHDVIAFIKSVTKNMGDEARYFHYGLTSSDVVDTANSLALVRATDIILESMEKLSAVLYEKALQYKTLPTIGRTHGVHAEPTSFGLKFLSWYAELLRDIERLKNVREEIAVGKLSGAVGNYANISPEVERIALEKLGLKPTPVATQVISRDYIAHLLATFALIAGLIERIAIEIRHLQRTEVLEAMEPFKEGQRGSSAMPHKKNPILCERLTGMARLMRSYAQVAFENMALWHERDISHSSAERYILPDSTMTIYYMLEKARYLIGNLKVFEDKVKKNIDITQGLVYSQRILLALVEAGMSREEAYTLVQKYALECWETGESFKERVRSDEKVRQLITEEKFEELFRPDYYLRNIDKIYERFEKS</sequence>
<dbReference type="GO" id="GO:0006189">
    <property type="term" value="P:'de novo' IMP biosynthetic process"/>
    <property type="evidence" value="ECO:0007669"/>
    <property type="project" value="UniProtKB-UniPathway"/>
</dbReference>
<dbReference type="InterPro" id="IPR004769">
    <property type="entry name" value="Pur_lyase"/>
</dbReference>
<evidence type="ECO:0000256" key="10">
    <source>
        <dbReference type="ARBA" id="ARBA00049115"/>
    </source>
</evidence>
<evidence type="ECO:0000256" key="9">
    <source>
        <dbReference type="ARBA" id="ARBA00030717"/>
    </source>
</evidence>
<evidence type="ECO:0000313" key="15">
    <source>
        <dbReference type="EMBL" id="HGQ77286.1"/>
    </source>
</evidence>
<dbReference type="PRINTS" id="PR00145">
    <property type="entry name" value="ARGSUCLYASE"/>
</dbReference>
<evidence type="ECO:0000256" key="11">
    <source>
        <dbReference type="NCBIfam" id="TIGR00928"/>
    </source>
</evidence>
<evidence type="ECO:0000313" key="14">
    <source>
        <dbReference type="EMBL" id="ANE41763.1"/>
    </source>
</evidence>
<dbReference type="InterPro" id="IPR020557">
    <property type="entry name" value="Fumarate_lyase_CS"/>
</dbReference>
<dbReference type="PRINTS" id="PR00149">
    <property type="entry name" value="FUMRATELYASE"/>
</dbReference>
<feature type="domain" description="Adenylosuccinate lyase C-terminal" evidence="13">
    <location>
        <begin position="349"/>
        <end position="429"/>
    </location>
</feature>
<dbReference type="InterPro" id="IPR008948">
    <property type="entry name" value="L-Aspartase-like"/>
</dbReference>
<dbReference type="InterPro" id="IPR022761">
    <property type="entry name" value="Fumarate_lyase_N"/>
</dbReference>
<dbReference type="UniPathway" id="UPA00075">
    <property type="reaction ID" value="UER00336"/>
</dbReference>
<evidence type="ECO:0000256" key="1">
    <source>
        <dbReference type="ARBA" id="ARBA00004706"/>
    </source>
</evidence>
<dbReference type="GO" id="GO:0005829">
    <property type="term" value="C:cytosol"/>
    <property type="evidence" value="ECO:0007669"/>
    <property type="project" value="TreeGrafter"/>
</dbReference>